<evidence type="ECO:0000313" key="10">
    <source>
        <dbReference type="EMBL" id="MFC4620161.1"/>
    </source>
</evidence>
<keyword evidence="10" id="KW-0378">Hydrolase</keyword>
<feature type="transmembrane region" description="Helical" evidence="7">
    <location>
        <begin position="126"/>
        <end position="144"/>
    </location>
</feature>
<comment type="subcellular location">
    <subcellularLocation>
        <location evidence="1">Cell membrane</location>
        <topology evidence="1">Multi-pass membrane protein</topology>
    </subcellularLocation>
</comment>
<dbReference type="InterPro" id="IPR000045">
    <property type="entry name" value="Prepilin_IV_endopep_pep"/>
</dbReference>
<keyword evidence="3" id="KW-1003">Cell membrane</keyword>
<evidence type="ECO:0000259" key="8">
    <source>
        <dbReference type="Pfam" id="PF01478"/>
    </source>
</evidence>
<feature type="domain" description="Prepilin peptidase A24 N-terminal" evidence="9">
    <location>
        <begin position="10"/>
        <end position="93"/>
    </location>
</feature>
<dbReference type="EMBL" id="JBHSFW010000016">
    <property type="protein sequence ID" value="MFC4620161.1"/>
    <property type="molecule type" value="Genomic_DNA"/>
</dbReference>
<sequence length="249" mass="27101">MTLFYIFVCILGAVLGSFYNVIGLRVPEQVSIVRPPSHCPNCKRRLKAGELIPVFSYVFLGGKCRACQTKISPLYPAVELAAACLFTYAAIRFGFTPALLPTLALISLLLIVFVSDISYMLIPDKIVLFFAALFVILRIFIPYVPWLDGIIGAAVGFGALYFAAVVSRGSMGGGDIKLFAVLGFVLGYKGVLLAFFFSCLYGTLIGGVGMIIGKVKKGIPIPFAPFIGLGALTAYFFGEKLLYWYFHLL</sequence>
<dbReference type="PANTHER" id="PTHR30487">
    <property type="entry name" value="TYPE 4 PREPILIN-LIKE PROTEINS LEADER PEPTIDE-PROCESSING ENZYME"/>
    <property type="match status" value="1"/>
</dbReference>
<feature type="transmembrane region" description="Helical" evidence="7">
    <location>
        <begin position="95"/>
        <end position="114"/>
    </location>
</feature>
<keyword evidence="11" id="KW-1185">Reference proteome</keyword>
<evidence type="ECO:0000256" key="3">
    <source>
        <dbReference type="ARBA" id="ARBA00022475"/>
    </source>
</evidence>
<protein>
    <submittedName>
        <fullName evidence="10">Prepilin peptidase</fullName>
        <ecNumber evidence="10">3.4.23.-</ecNumber>
    </submittedName>
</protein>
<dbReference type="PANTHER" id="PTHR30487:SF0">
    <property type="entry name" value="PREPILIN LEADER PEPTIDASE_N-METHYLTRANSFERASE-RELATED"/>
    <property type="match status" value="1"/>
</dbReference>
<evidence type="ECO:0000256" key="6">
    <source>
        <dbReference type="ARBA" id="ARBA00023136"/>
    </source>
</evidence>
<dbReference type="Pfam" id="PF06750">
    <property type="entry name" value="A24_N_bact"/>
    <property type="match status" value="1"/>
</dbReference>
<evidence type="ECO:0000259" key="9">
    <source>
        <dbReference type="Pfam" id="PF06750"/>
    </source>
</evidence>
<evidence type="ECO:0000256" key="4">
    <source>
        <dbReference type="ARBA" id="ARBA00022692"/>
    </source>
</evidence>
<dbReference type="InterPro" id="IPR010627">
    <property type="entry name" value="Prepilin_pept_A24_N"/>
</dbReference>
<comment type="similarity">
    <text evidence="2">Belongs to the peptidase A24 family.</text>
</comment>
<feature type="transmembrane region" description="Helical" evidence="7">
    <location>
        <begin position="179"/>
        <end position="212"/>
    </location>
</feature>
<gene>
    <name evidence="10" type="ORF">ACFO4N_15720</name>
</gene>
<reference evidence="11" key="1">
    <citation type="journal article" date="2019" name="Int. J. Syst. Evol. Microbiol.">
        <title>The Global Catalogue of Microorganisms (GCM) 10K type strain sequencing project: providing services to taxonomists for standard genome sequencing and annotation.</title>
        <authorList>
            <consortium name="The Broad Institute Genomics Platform"/>
            <consortium name="The Broad Institute Genome Sequencing Center for Infectious Disease"/>
            <person name="Wu L."/>
            <person name="Ma J."/>
        </authorList>
    </citation>
    <scope>NUCLEOTIDE SEQUENCE [LARGE SCALE GENOMIC DNA]</scope>
    <source>
        <strain evidence="11">CGMCC 1.16306</strain>
    </source>
</reference>
<proteinExistence type="inferred from homology"/>
<organism evidence="10 11">
    <name type="scientific">Camelliibacillus cellulosilyticus</name>
    <dbReference type="NCBI Taxonomy" id="2174486"/>
    <lineage>
        <taxon>Bacteria</taxon>
        <taxon>Bacillati</taxon>
        <taxon>Bacillota</taxon>
        <taxon>Bacilli</taxon>
        <taxon>Bacillales</taxon>
        <taxon>Sporolactobacillaceae</taxon>
        <taxon>Camelliibacillus</taxon>
    </lineage>
</organism>
<dbReference type="Gene3D" id="1.20.120.1220">
    <property type="match status" value="1"/>
</dbReference>
<keyword evidence="6 7" id="KW-0472">Membrane</keyword>
<evidence type="ECO:0000313" key="11">
    <source>
        <dbReference type="Proteomes" id="UP001596022"/>
    </source>
</evidence>
<dbReference type="Proteomes" id="UP001596022">
    <property type="component" value="Unassembled WGS sequence"/>
</dbReference>
<feature type="transmembrane region" description="Helical" evidence="7">
    <location>
        <begin position="218"/>
        <end position="238"/>
    </location>
</feature>
<dbReference type="RefSeq" id="WP_376847271.1">
    <property type="nucleotide sequence ID" value="NZ_JBHSFW010000016.1"/>
</dbReference>
<name>A0ABV9GTD4_9BACL</name>
<dbReference type="EC" id="3.4.23.-" evidence="10"/>
<dbReference type="Pfam" id="PF01478">
    <property type="entry name" value="Peptidase_A24"/>
    <property type="match status" value="1"/>
</dbReference>
<evidence type="ECO:0000256" key="5">
    <source>
        <dbReference type="ARBA" id="ARBA00022989"/>
    </source>
</evidence>
<comment type="caution">
    <text evidence="10">The sequence shown here is derived from an EMBL/GenBank/DDBJ whole genome shotgun (WGS) entry which is preliminary data.</text>
</comment>
<evidence type="ECO:0000256" key="2">
    <source>
        <dbReference type="ARBA" id="ARBA00005801"/>
    </source>
</evidence>
<accession>A0ABV9GTD4</accession>
<evidence type="ECO:0000256" key="7">
    <source>
        <dbReference type="SAM" id="Phobius"/>
    </source>
</evidence>
<dbReference type="GO" id="GO:0016787">
    <property type="term" value="F:hydrolase activity"/>
    <property type="evidence" value="ECO:0007669"/>
    <property type="project" value="UniProtKB-KW"/>
</dbReference>
<evidence type="ECO:0000256" key="1">
    <source>
        <dbReference type="ARBA" id="ARBA00004651"/>
    </source>
</evidence>
<dbReference type="InterPro" id="IPR050882">
    <property type="entry name" value="Prepilin_peptidase/N-MTase"/>
</dbReference>
<feature type="transmembrane region" description="Helical" evidence="7">
    <location>
        <begin position="150"/>
        <end position="167"/>
    </location>
</feature>
<keyword evidence="5 7" id="KW-1133">Transmembrane helix</keyword>
<feature type="domain" description="Prepilin type IV endopeptidase peptidase" evidence="8">
    <location>
        <begin position="103"/>
        <end position="206"/>
    </location>
</feature>
<keyword evidence="4 7" id="KW-0812">Transmembrane</keyword>